<name>A0A810N9W7_9ACTN</name>
<reference evidence="4" key="1">
    <citation type="submission" date="2020-08" db="EMBL/GenBank/DDBJ databases">
        <title>Whole genome shotgun sequence of Polymorphospora rubra NBRC 101157.</title>
        <authorList>
            <person name="Komaki H."/>
            <person name="Tamura T."/>
        </authorList>
    </citation>
    <scope>NUCLEOTIDE SEQUENCE</scope>
    <source>
        <strain evidence="4">NBRC 101157</strain>
    </source>
</reference>
<evidence type="ECO:0000313" key="5">
    <source>
        <dbReference type="Proteomes" id="UP000680866"/>
    </source>
</evidence>
<proteinExistence type="predicted"/>
<dbReference type="InterPro" id="IPR016181">
    <property type="entry name" value="Acyl_CoA_acyltransferase"/>
</dbReference>
<dbReference type="KEGG" id="pry:Prubr_56390"/>
<dbReference type="InterPro" id="IPR050832">
    <property type="entry name" value="Bact_Acetyltransf"/>
</dbReference>
<feature type="domain" description="N-acetyltransferase" evidence="3">
    <location>
        <begin position="6"/>
        <end position="153"/>
    </location>
</feature>
<gene>
    <name evidence="4" type="ORF">Prubr_56390</name>
</gene>
<dbReference type="EMBL" id="AP023359">
    <property type="protein sequence ID" value="BCJ68618.1"/>
    <property type="molecule type" value="Genomic_DNA"/>
</dbReference>
<dbReference type="GO" id="GO:0016747">
    <property type="term" value="F:acyltransferase activity, transferring groups other than amino-acyl groups"/>
    <property type="evidence" value="ECO:0007669"/>
    <property type="project" value="InterPro"/>
</dbReference>
<dbReference type="Proteomes" id="UP000680866">
    <property type="component" value="Chromosome"/>
</dbReference>
<dbReference type="CDD" id="cd04301">
    <property type="entry name" value="NAT_SF"/>
    <property type="match status" value="1"/>
</dbReference>
<keyword evidence="5" id="KW-1185">Reference proteome</keyword>
<protein>
    <submittedName>
        <fullName evidence="4">N-acetyltransferase</fullName>
    </submittedName>
</protein>
<evidence type="ECO:0000256" key="2">
    <source>
        <dbReference type="ARBA" id="ARBA00023315"/>
    </source>
</evidence>
<keyword evidence="1" id="KW-0808">Transferase</keyword>
<dbReference type="SUPFAM" id="SSF55729">
    <property type="entry name" value="Acyl-CoA N-acyltransferases (Nat)"/>
    <property type="match status" value="1"/>
</dbReference>
<dbReference type="PANTHER" id="PTHR43877:SF2">
    <property type="entry name" value="AMINOALKYLPHOSPHONATE N-ACETYLTRANSFERASE-RELATED"/>
    <property type="match status" value="1"/>
</dbReference>
<accession>A0A810N9W7</accession>
<evidence type="ECO:0000259" key="3">
    <source>
        <dbReference type="PROSITE" id="PS51186"/>
    </source>
</evidence>
<dbReference type="AlphaFoldDB" id="A0A810N9W7"/>
<dbReference type="Pfam" id="PF00583">
    <property type="entry name" value="Acetyltransf_1"/>
    <property type="match status" value="1"/>
</dbReference>
<dbReference type="RefSeq" id="WP_212817826.1">
    <property type="nucleotide sequence ID" value="NZ_AP023359.1"/>
</dbReference>
<dbReference type="InterPro" id="IPR000182">
    <property type="entry name" value="GNAT_dom"/>
</dbReference>
<dbReference type="PROSITE" id="PS51186">
    <property type="entry name" value="GNAT"/>
    <property type="match status" value="1"/>
</dbReference>
<sequence length="170" mass="19501">MTARRLTVRYTSPADPAARPLLDELTHEYRTRYGPNEEMTRYPAGDFAPPHGAFLLLLTADGTAVAGGAFRRYDRETAEIKRVWTDSAHRRQGLARQVMRELEAEAVRRGYRRIWLTTGPRQPEAEALYLHLGYQPRYDLDADRTSLPYLPFETHLPLSTAELFGPELTR</sequence>
<dbReference type="PANTHER" id="PTHR43877">
    <property type="entry name" value="AMINOALKYLPHOSPHONATE N-ACETYLTRANSFERASE-RELATED-RELATED"/>
    <property type="match status" value="1"/>
</dbReference>
<organism evidence="4 5">
    <name type="scientific">Polymorphospora rubra</name>
    <dbReference type="NCBI Taxonomy" id="338584"/>
    <lineage>
        <taxon>Bacteria</taxon>
        <taxon>Bacillati</taxon>
        <taxon>Actinomycetota</taxon>
        <taxon>Actinomycetes</taxon>
        <taxon>Micromonosporales</taxon>
        <taxon>Micromonosporaceae</taxon>
        <taxon>Polymorphospora</taxon>
    </lineage>
</organism>
<evidence type="ECO:0000313" key="4">
    <source>
        <dbReference type="EMBL" id="BCJ68618.1"/>
    </source>
</evidence>
<dbReference type="Gene3D" id="3.40.630.30">
    <property type="match status" value="1"/>
</dbReference>
<evidence type="ECO:0000256" key="1">
    <source>
        <dbReference type="ARBA" id="ARBA00022679"/>
    </source>
</evidence>
<keyword evidence="2" id="KW-0012">Acyltransferase</keyword>